<accession>A0A016X236</accession>
<dbReference type="EMBL" id="JARK01000024">
    <property type="protein sequence ID" value="EYC45547.1"/>
    <property type="molecule type" value="Genomic_DNA"/>
</dbReference>
<evidence type="ECO:0000313" key="4">
    <source>
        <dbReference type="Proteomes" id="UP000024635"/>
    </source>
</evidence>
<comment type="caution">
    <text evidence="3">The sequence shown here is derived from an EMBL/GenBank/DDBJ whole genome shotgun (WGS) entry which is preliminary data.</text>
</comment>
<evidence type="ECO:0000256" key="2">
    <source>
        <dbReference type="SAM" id="MobiDB-lite"/>
    </source>
</evidence>
<feature type="coiled-coil region" evidence="1">
    <location>
        <begin position="368"/>
        <end position="418"/>
    </location>
</feature>
<sequence length="434" mass="48543">MDEGELGTGTPPRIEDTSCNQGSRLSRAIEDIIPKQSLQRILFFQNHYVASDARKAGSRLLQGAQWKRIGKIFFYHRVSSRILLATYSIDAADSTVTIASTLADTRDAKLRDKIAFVRAIAKRQDIIFCDAVNSKTKEEAWREVAKEVEDLGLKSFAGKTWMRMRDHDWQYVRRHALARSENSHKPSGKLGELDQLVLGIVNKFNVRLSNDYHVEQMLFDMITEDSELVEVNSRAQHPEVKLEPLPSTSSEAPVASVVASPLSQLVALPPSSSIAAQPLKPEASPASCSNTTLKPKGAEACIILPTAGDSTESSLPHDGDHSKRPVLDGAVQLSISPVENVNSTPHVPAKRPRTGELSNVNDSGIDENAIFLRKRRELELRRLELENEKLEREIQSLVNQEKRAKELHNIELRRLRLQMVMMGADLLQEPQREE</sequence>
<dbReference type="AlphaFoldDB" id="A0A016X236"/>
<reference evidence="4" key="1">
    <citation type="journal article" date="2015" name="Nat. Genet.">
        <title>The genome and transcriptome of the zoonotic hookworm Ancylostoma ceylanicum identify infection-specific gene families.</title>
        <authorList>
            <person name="Schwarz E.M."/>
            <person name="Hu Y."/>
            <person name="Antoshechkin I."/>
            <person name="Miller M.M."/>
            <person name="Sternberg P.W."/>
            <person name="Aroian R.V."/>
        </authorList>
    </citation>
    <scope>NUCLEOTIDE SEQUENCE</scope>
    <source>
        <strain evidence="4">HY135</strain>
    </source>
</reference>
<keyword evidence="1" id="KW-0175">Coiled coil</keyword>
<evidence type="ECO:0000256" key="1">
    <source>
        <dbReference type="SAM" id="Coils"/>
    </source>
</evidence>
<keyword evidence="4" id="KW-1185">Reference proteome</keyword>
<name>A0A016X236_9BILA</name>
<feature type="region of interest" description="Disordered" evidence="2">
    <location>
        <begin position="1"/>
        <end position="20"/>
    </location>
</feature>
<evidence type="ECO:0008006" key="5">
    <source>
        <dbReference type="Google" id="ProtNLM"/>
    </source>
</evidence>
<dbReference type="Proteomes" id="UP000024635">
    <property type="component" value="Unassembled WGS sequence"/>
</dbReference>
<feature type="region of interest" description="Disordered" evidence="2">
    <location>
        <begin position="340"/>
        <end position="361"/>
    </location>
</feature>
<organism evidence="3 4">
    <name type="scientific">Ancylostoma ceylanicum</name>
    <dbReference type="NCBI Taxonomy" id="53326"/>
    <lineage>
        <taxon>Eukaryota</taxon>
        <taxon>Metazoa</taxon>
        <taxon>Ecdysozoa</taxon>
        <taxon>Nematoda</taxon>
        <taxon>Chromadorea</taxon>
        <taxon>Rhabditida</taxon>
        <taxon>Rhabditina</taxon>
        <taxon>Rhabditomorpha</taxon>
        <taxon>Strongyloidea</taxon>
        <taxon>Ancylostomatidae</taxon>
        <taxon>Ancylostomatinae</taxon>
        <taxon>Ancylostoma</taxon>
    </lineage>
</organism>
<evidence type="ECO:0000313" key="3">
    <source>
        <dbReference type="EMBL" id="EYC45547.1"/>
    </source>
</evidence>
<protein>
    <recommendedName>
        <fullName evidence="5">Regulatory protein zeste</fullName>
    </recommendedName>
</protein>
<dbReference type="OrthoDB" id="5806225at2759"/>
<proteinExistence type="predicted"/>
<gene>
    <name evidence="3" type="primary">Acey_s0424.g1220</name>
    <name evidence="3" type="synonym">Acey-fzy-1</name>
    <name evidence="3" type="ORF">Y032_0424g1220</name>
</gene>